<comment type="caution">
    <text evidence="1">The sequence shown here is derived from an EMBL/GenBank/DDBJ whole genome shotgun (WGS) entry which is preliminary data.</text>
</comment>
<reference evidence="1" key="1">
    <citation type="journal article" date="2023" name="Insect Mol. Biol.">
        <title>Genome sequencing provides insights into the evolution of gene families encoding plant cell wall-degrading enzymes in longhorned beetles.</title>
        <authorList>
            <person name="Shin N.R."/>
            <person name="Okamura Y."/>
            <person name="Kirsch R."/>
            <person name="Pauchet Y."/>
        </authorList>
    </citation>
    <scope>NUCLEOTIDE SEQUENCE</scope>
    <source>
        <strain evidence="1">MMC_N1</strain>
    </source>
</reference>
<dbReference type="EMBL" id="JAPWTJ010000621">
    <property type="protein sequence ID" value="KAJ8976812.1"/>
    <property type="molecule type" value="Genomic_DNA"/>
</dbReference>
<protein>
    <submittedName>
        <fullName evidence="1">Uncharacterized protein</fullName>
    </submittedName>
</protein>
<organism evidence="1 2">
    <name type="scientific">Molorchus minor</name>
    <dbReference type="NCBI Taxonomy" id="1323400"/>
    <lineage>
        <taxon>Eukaryota</taxon>
        <taxon>Metazoa</taxon>
        <taxon>Ecdysozoa</taxon>
        <taxon>Arthropoda</taxon>
        <taxon>Hexapoda</taxon>
        <taxon>Insecta</taxon>
        <taxon>Pterygota</taxon>
        <taxon>Neoptera</taxon>
        <taxon>Endopterygota</taxon>
        <taxon>Coleoptera</taxon>
        <taxon>Polyphaga</taxon>
        <taxon>Cucujiformia</taxon>
        <taxon>Chrysomeloidea</taxon>
        <taxon>Cerambycidae</taxon>
        <taxon>Lamiinae</taxon>
        <taxon>Monochamini</taxon>
        <taxon>Molorchus</taxon>
    </lineage>
</organism>
<proteinExistence type="predicted"/>
<accession>A0ABQ9JG05</accession>
<sequence length="297" mass="34181">MPMHDSVEPNLIHTLCKAFYYPSRPLGLQNYRIDEGVKGVEWPPDQFKLTQKQQSAINDICLFLHVLQKKAPFHDLQFCKELIKYKTIDASISKAACGKIKIHLWYLNPEKVSLSFFDENILIDDKKEMRQHLISNITPFFLNFITLEQQMPEMGNLFQPGLVSGGKLVKREHILKAVNVSWTYAKQILSDLLLVFLSIIGKYFHYKKRHLSQNVSKIDTSGTLETSSNMNMDVLFCSSSSVDDEIDDITPFCHLHYSHPIKRRCTLCSSGTATLDEKNVMRTPTLIEKNDIFSYTL</sequence>
<evidence type="ECO:0000313" key="1">
    <source>
        <dbReference type="EMBL" id="KAJ8976812.1"/>
    </source>
</evidence>
<dbReference type="Proteomes" id="UP001162164">
    <property type="component" value="Unassembled WGS sequence"/>
</dbReference>
<keyword evidence="2" id="KW-1185">Reference proteome</keyword>
<gene>
    <name evidence="1" type="ORF">NQ317_001028</name>
</gene>
<name>A0ABQ9JG05_9CUCU</name>
<evidence type="ECO:0000313" key="2">
    <source>
        <dbReference type="Proteomes" id="UP001162164"/>
    </source>
</evidence>